<evidence type="ECO:0000313" key="2">
    <source>
        <dbReference type="Proteomes" id="UP000593573"/>
    </source>
</evidence>
<comment type="caution">
    <text evidence="1">The sequence shown here is derived from an EMBL/GenBank/DDBJ whole genome shotgun (WGS) entry which is preliminary data.</text>
</comment>
<dbReference type="OrthoDB" id="10387940at2759"/>
<feature type="non-terminal residue" evidence="1">
    <location>
        <position position="1"/>
    </location>
</feature>
<proteinExistence type="predicted"/>
<dbReference type="EMBL" id="JABFAB010000001">
    <property type="protein sequence ID" value="MBA0639954.1"/>
    <property type="molecule type" value="Genomic_DNA"/>
</dbReference>
<accession>A0A7J8TPA3</accession>
<name>A0A7J8TPA3_9ROSI</name>
<keyword evidence="2" id="KW-1185">Reference proteome</keyword>
<evidence type="ECO:0000313" key="1">
    <source>
        <dbReference type="EMBL" id="MBA0639954.1"/>
    </source>
</evidence>
<organism evidence="1 2">
    <name type="scientific">Gossypium klotzschianum</name>
    <dbReference type="NCBI Taxonomy" id="34286"/>
    <lineage>
        <taxon>Eukaryota</taxon>
        <taxon>Viridiplantae</taxon>
        <taxon>Streptophyta</taxon>
        <taxon>Embryophyta</taxon>
        <taxon>Tracheophyta</taxon>
        <taxon>Spermatophyta</taxon>
        <taxon>Magnoliopsida</taxon>
        <taxon>eudicotyledons</taxon>
        <taxon>Gunneridae</taxon>
        <taxon>Pentapetalae</taxon>
        <taxon>rosids</taxon>
        <taxon>malvids</taxon>
        <taxon>Malvales</taxon>
        <taxon>Malvaceae</taxon>
        <taxon>Malvoideae</taxon>
        <taxon>Gossypium</taxon>
    </lineage>
</organism>
<dbReference type="AlphaFoldDB" id="A0A7J8TPA3"/>
<protein>
    <recommendedName>
        <fullName evidence="3">RNase H type-1 domain-containing protein</fullName>
    </recommendedName>
</protein>
<feature type="non-terminal residue" evidence="1">
    <location>
        <position position="135"/>
    </location>
</feature>
<reference evidence="1 2" key="1">
    <citation type="journal article" date="2019" name="Genome Biol. Evol.">
        <title>Insights into the evolution of the New World diploid cottons (Gossypium, subgenus Houzingenia) based on genome sequencing.</title>
        <authorList>
            <person name="Grover C.E."/>
            <person name="Arick M.A. 2nd"/>
            <person name="Thrash A."/>
            <person name="Conover J.L."/>
            <person name="Sanders W.S."/>
            <person name="Peterson D.G."/>
            <person name="Frelichowski J.E."/>
            <person name="Scheffler J.A."/>
            <person name="Scheffler B.E."/>
            <person name="Wendel J.F."/>
        </authorList>
    </citation>
    <scope>NUCLEOTIDE SEQUENCE [LARGE SCALE GENOMIC DNA]</scope>
    <source>
        <strain evidence="1">57</strain>
        <tissue evidence="1">Leaf</tissue>
    </source>
</reference>
<gene>
    <name evidence="1" type="ORF">Goklo_022947</name>
</gene>
<dbReference type="Proteomes" id="UP000593573">
    <property type="component" value="Unassembled WGS sequence"/>
</dbReference>
<evidence type="ECO:0008006" key="3">
    <source>
        <dbReference type="Google" id="ProtNLM"/>
    </source>
</evidence>
<sequence>VEIVRWRPSENAFIKVSFDGAFQAHSLKSKGVVLGSTIIINNHIQTRFAAEAITCLQVIQLGIDLGFQDVVIEGNSLMIKGEMNTYLLDGVPNFTEEAVEKDLRGTVGGASLKEKIDSGDFRPLLNRGAHGPGRA</sequence>